<dbReference type="EMBL" id="CACRXK020000860">
    <property type="protein sequence ID" value="CAB3985351.1"/>
    <property type="molecule type" value="Genomic_DNA"/>
</dbReference>
<evidence type="ECO:0000313" key="2">
    <source>
        <dbReference type="Proteomes" id="UP001152795"/>
    </source>
</evidence>
<gene>
    <name evidence="1" type="ORF">PACLA_8A026028</name>
</gene>
<name>A0A7D9DKG0_PARCT</name>
<keyword evidence="2" id="KW-1185">Reference proteome</keyword>
<protein>
    <submittedName>
        <fullName evidence="1">Uncharacterized protein</fullName>
    </submittedName>
</protein>
<dbReference type="AlphaFoldDB" id="A0A7D9DKG0"/>
<evidence type="ECO:0000313" key="1">
    <source>
        <dbReference type="EMBL" id="CAB3985351.1"/>
    </source>
</evidence>
<comment type="caution">
    <text evidence="1">The sequence shown here is derived from an EMBL/GenBank/DDBJ whole genome shotgun (WGS) entry which is preliminary data.</text>
</comment>
<reference evidence="1" key="1">
    <citation type="submission" date="2020-04" db="EMBL/GenBank/DDBJ databases">
        <authorList>
            <person name="Alioto T."/>
            <person name="Alioto T."/>
            <person name="Gomez Garrido J."/>
        </authorList>
    </citation>
    <scope>NUCLEOTIDE SEQUENCE</scope>
    <source>
        <strain evidence="1">A484AB</strain>
    </source>
</reference>
<proteinExistence type="predicted"/>
<sequence length="50" mass="5583">MLETAKSLTDCPIVNLEILDLNEENLLALPKVFSRPSLPITRDSVQDQSD</sequence>
<accession>A0A7D9DKG0</accession>
<feature type="non-terminal residue" evidence="1">
    <location>
        <position position="50"/>
    </location>
</feature>
<dbReference type="Proteomes" id="UP001152795">
    <property type="component" value="Unassembled WGS sequence"/>
</dbReference>
<organism evidence="1 2">
    <name type="scientific">Paramuricea clavata</name>
    <name type="common">Red gorgonian</name>
    <name type="synonym">Violescent sea-whip</name>
    <dbReference type="NCBI Taxonomy" id="317549"/>
    <lineage>
        <taxon>Eukaryota</taxon>
        <taxon>Metazoa</taxon>
        <taxon>Cnidaria</taxon>
        <taxon>Anthozoa</taxon>
        <taxon>Octocorallia</taxon>
        <taxon>Malacalcyonacea</taxon>
        <taxon>Plexauridae</taxon>
        <taxon>Paramuricea</taxon>
    </lineage>
</organism>